<evidence type="ECO:0000256" key="11">
    <source>
        <dbReference type="HAMAP-Rule" id="MF_03100"/>
    </source>
</evidence>
<dbReference type="GO" id="GO:0017108">
    <property type="term" value="F:5'-flap endonuclease activity"/>
    <property type="evidence" value="ECO:0007669"/>
    <property type="project" value="InterPro"/>
</dbReference>
<name>A0A8R1DQA4_CAEJA</name>
<dbReference type="InterPro" id="IPR000305">
    <property type="entry name" value="GIY-YIG_endonuc"/>
</dbReference>
<proteinExistence type="inferred from homology"/>
<dbReference type="InterPro" id="IPR050381">
    <property type="entry name" value="SLX1_endonuclease"/>
</dbReference>
<dbReference type="Gene3D" id="3.40.1440.10">
    <property type="entry name" value="GIY-YIG endonuclease"/>
    <property type="match status" value="1"/>
</dbReference>
<reference evidence="14" key="2">
    <citation type="submission" date="2022-06" db="UniProtKB">
        <authorList>
            <consortium name="EnsemblMetazoa"/>
        </authorList>
    </citation>
    <scope>IDENTIFICATION</scope>
    <source>
        <strain evidence="14">DF5081</strain>
    </source>
</reference>
<keyword evidence="6 11" id="KW-0378">Hydrolase</keyword>
<evidence type="ECO:0000256" key="10">
    <source>
        <dbReference type="ARBA" id="ARBA00023242"/>
    </source>
</evidence>
<keyword evidence="3 11" id="KW-0255">Endonuclease</keyword>
<dbReference type="PANTHER" id="PTHR20208">
    <property type="entry name" value="STRUCTURE-SPECIFIC ENDONUCLEASE SUBUNIT SLX1"/>
    <property type="match status" value="1"/>
</dbReference>
<comment type="caution">
    <text evidence="11">Lacks conserved residue(s) required for the propagation of feature annotation.</text>
</comment>
<dbReference type="GO" id="GO:0008821">
    <property type="term" value="F:crossover junction DNA endonuclease activity"/>
    <property type="evidence" value="ECO:0007669"/>
    <property type="project" value="TreeGrafter"/>
</dbReference>
<evidence type="ECO:0000256" key="8">
    <source>
        <dbReference type="ARBA" id="ARBA00023172"/>
    </source>
</evidence>
<evidence type="ECO:0000256" key="2">
    <source>
        <dbReference type="ARBA" id="ARBA00022723"/>
    </source>
</evidence>
<dbReference type="InterPro" id="IPR048749">
    <property type="entry name" value="SLX1_C"/>
</dbReference>
<comment type="function">
    <text evidence="11">Catalytic subunit of a heterodimeric structure-specific endonuclease that resolves DNA secondary structures generated during DNA repair and recombination. Has endonuclease activity towards branched DNA substrates, introducing single-strand cuts in duplex DNA close to junctions with ss-DNA.</text>
</comment>
<keyword evidence="7" id="KW-0862">Zinc</keyword>
<dbReference type="GO" id="GO:0000724">
    <property type="term" value="P:double-strand break repair via homologous recombination"/>
    <property type="evidence" value="ECO:0007669"/>
    <property type="project" value="TreeGrafter"/>
</dbReference>
<keyword evidence="15" id="KW-1185">Reference proteome</keyword>
<dbReference type="SMART" id="SM00465">
    <property type="entry name" value="GIYc"/>
    <property type="match status" value="1"/>
</dbReference>
<evidence type="ECO:0000256" key="9">
    <source>
        <dbReference type="ARBA" id="ARBA00023204"/>
    </source>
</evidence>
<evidence type="ECO:0000256" key="12">
    <source>
        <dbReference type="SAM" id="MobiDB-lite"/>
    </source>
</evidence>
<evidence type="ECO:0000256" key="7">
    <source>
        <dbReference type="ARBA" id="ARBA00022833"/>
    </source>
</evidence>
<keyword evidence="1 11" id="KW-0540">Nuclease</keyword>
<comment type="subcellular location">
    <subcellularLocation>
        <location evidence="11">Nucleus</location>
    </subcellularLocation>
</comment>
<dbReference type="InterPro" id="IPR013083">
    <property type="entry name" value="Znf_RING/FYVE/PHD"/>
</dbReference>
<dbReference type="HAMAP" id="MF_03100">
    <property type="entry name" value="Endonuc_su_Slx1"/>
    <property type="match status" value="1"/>
</dbReference>
<dbReference type="GO" id="GO:0008270">
    <property type="term" value="F:zinc ion binding"/>
    <property type="evidence" value="ECO:0007669"/>
    <property type="project" value="UniProtKB-KW"/>
</dbReference>
<evidence type="ECO:0000256" key="4">
    <source>
        <dbReference type="ARBA" id="ARBA00022763"/>
    </source>
</evidence>
<keyword evidence="9 11" id="KW-0234">DNA repair</keyword>
<dbReference type="EnsemblMetazoa" id="CJA07954b.1">
    <property type="protein sequence ID" value="CJA07954b.1"/>
    <property type="gene ID" value="WBGene00127158"/>
</dbReference>
<dbReference type="GO" id="GO:0033557">
    <property type="term" value="C:Slx1-Slx4 complex"/>
    <property type="evidence" value="ECO:0007669"/>
    <property type="project" value="UniProtKB-UniRule"/>
</dbReference>
<evidence type="ECO:0000256" key="5">
    <source>
        <dbReference type="ARBA" id="ARBA00022771"/>
    </source>
</evidence>
<evidence type="ECO:0000313" key="14">
    <source>
        <dbReference type="EnsemblMetazoa" id="CJA07954b.1"/>
    </source>
</evidence>
<dbReference type="CDD" id="cd10455">
    <property type="entry name" value="GIY-YIG_SLX1"/>
    <property type="match status" value="1"/>
</dbReference>
<accession>A0A8R1DQA4</accession>
<keyword evidence="10 11" id="KW-0539">Nucleus</keyword>
<feature type="domain" description="GIY-YIG" evidence="13">
    <location>
        <begin position="171"/>
        <end position="256"/>
    </location>
</feature>
<dbReference type="PROSITE" id="PS50164">
    <property type="entry name" value="GIY_YIG"/>
    <property type="match status" value="1"/>
</dbReference>
<evidence type="ECO:0000256" key="3">
    <source>
        <dbReference type="ARBA" id="ARBA00022759"/>
    </source>
</evidence>
<feature type="compositionally biased region" description="Low complexity" evidence="12">
    <location>
        <begin position="12"/>
        <end position="22"/>
    </location>
</feature>
<protein>
    <submittedName>
        <fullName evidence="14">Structure-specific endonuclease subunit slx-1</fullName>
    </submittedName>
</protein>
<feature type="region of interest" description="Disordered" evidence="12">
    <location>
        <begin position="5"/>
        <end position="34"/>
    </location>
</feature>
<dbReference type="FunFam" id="3.40.1440.10:FF:000008">
    <property type="entry name" value="Structure-specific endonuclease subunit SLX1 homolog"/>
    <property type="match status" value="1"/>
</dbReference>
<evidence type="ECO:0000259" key="13">
    <source>
        <dbReference type="PROSITE" id="PS50164"/>
    </source>
</evidence>
<reference evidence="15" key="1">
    <citation type="submission" date="2010-08" db="EMBL/GenBank/DDBJ databases">
        <authorList>
            <consortium name="Caenorhabditis japonica Sequencing Consortium"/>
            <person name="Wilson R.K."/>
        </authorList>
    </citation>
    <scope>NUCLEOTIDE SEQUENCE [LARGE SCALE GENOMIC DNA]</scope>
    <source>
        <strain evidence="15">DF5081</strain>
    </source>
</reference>
<dbReference type="Gene3D" id="3.30.40.10">
    <property type="entry name" value="Zinc/RING finger domain, C3HC4 (zinc finger)"/>
    <property type="match status" value="1"/>
</dbReference>
<dbReference type="Proteomes" id="UP000005237">
    <property type="component" value="Unassembled WGS sequence"/>
</dbReference>
<keyword evidence="8 11" id="KW-0233">DNA recombination</keyword>
<comment type="cofactor">
    <cofactor evidence="11">
        <name>a divalent metal cation</name>
        <dbReference type="ChEBI" id="CHEBI:60240"/>
    </cofactor>
</comment>
<dbReference type="PANTHER" id="PTHR20208:SF10">
    <property type="entry name" value="STRUCTURE-SPECIFIC ENDONUCLEASE SUBUNIT SLX1"/>
    <property type="match status" value="1"/>
</dbReference>
<keyword evidence="5" id="KW-0863">Zinc-finger</keyword>
<evidence type="ECO:0000313" key="15">
    <source>
        <dbReference type="Proteomes" id="UP000005237"/>
    </source>
</evidence>
<organism evidence="14 15">
    <name type="scientific">Caenorhabditis japonica</name>
    <dbReference type="NCBI Taxonomy" id="281687"/>
    <lineage>
        <taxon>Eukaryota</taxon>
        <taxon>Metazoa</taxon>
        <taxon>Ecdysozoa</taxon>
        <taxon>Nematoda</taxon>
        <taxon>Chromadorea</taxon>
        <taxon>Rhabditida</taxon>
        <taxon>Rhabditina</taxon>
        <taxon>Rhabditomorpha</taxon>
        <taxon>Rhabditoidea</taxon>
        <taxon>Rhabditidae</taxon>
        <taxon>Peloderinae</taxon>
        <taxon>Caenorhabditis</taxon>
    </lineage>
</organism>
<dbReference type="AlphaFoldDB" id="A0A8R1DQA4"/>
<dbReference type="InterPro" id="IPR027520">
    <property type="entry name" value="Slx1"/>
</dbReference>
<sequence length="439" mass="50302">MYCKMDETFVLSSDSSDGGSPPAKRRSIEGVPSNFDGDRGVRFSFGVANMSTSETIPEEPIEMSTPLRSSSIAIKTPVSLRRRSVSMSSIRRRNGNAAIEPPPKELCSTFVQREIQFHDLSSEDDEANEEDVFVAGTSKKADDNLDLNMRALLSPDKKNKKKEKVEEVQNEFYGVYCLVSRSDRPCYKNRCYIGYTVDPNRRIMQHNGGRGKGGAKKTDSRGPWDMVCVIHGFPNHVAALRFEWAWQNPNVSKCIKELQLKKQRKETPLAYQIRIACELMRSKVFCRFALTFRWLITTEELPFPSTCPPPDHTKLRYGKVKKEFSLVSSKREDYMEMGECRICGKDIEKLWSFVRCISVTCHSHFHSKCLAENGLKAKKEYNSHVFPLKAHCPTCGHLYLWGDVIREQRRILKVSNKCKEEFRSLVVRKDLPHREISPP</sequence>
<keyword evidence="4 11" id="KW-0227">DNA damage</keyword>
<dbReference type="InterPro" id="IPR035901">
    <property type="entry name" value="GIY-YIG_endonuc_sf"/>
</dbReference>
<dbReference type="Pfam" id="PF01541">
    <property type="entry name" value="GIY-YIG"/>
    <property type="match status" value="1"/>
</dbReference>
<evidence type="ECO:0000256" key="6">
    <source>
        <dbReference type="ARBA" id="ARBA00022801"/>
    </source>
</evidence>
<keyword evidence="2" id="KW-0479">Metal-binding</keyword>
<dbReference type="Pfam" id="PF21202">
    <property type="entry name" value="SLX1_C"/>
    <property type="match status" value="1"/>
</dbReference>
<comment type="similarity">
    <text evidence="11">Belongs to the SLX1 family.</text>
</comment>
<evidence type="ECO:0000256" key="1">
    <source>
        <dbReference type="ARBA" id="ARBA00022722"/>
    </source>
</evidence>